<dbReference type="GO" id="GO:0035965">
    <property type="term" value="P:cardiolipin acyl-chain remodeling"/>
    <property type="evidence" value="ECO:0007669"/>
    <property type="project" value="TreeGrafter"/>
</dbReference>
<dbReference type="InParanoid" id="A0A0C3C2J1"/>
<protein>
    <recommendedName>
        <fullName evidence="3">AB hydrolase-1 domain-containing protein</fullName>
    </recommendedName>
</protein>
<dbReference type="Pfam" id="PF00561">
    <property type="entry name" value="Abhydrolase_1"/>
    <property type="match status" value="1"/>
</dbReference>
<dbReference type="InterPro" id="IPR000073">
    <property type="entry name" value="AB_hydrolase_1"/>
</dbReference>
<keyword evidence="5" id="KW-1185">Reference proteome</keyword>
<dbReference type="EMBL" id="KN832989">
    <property type="protein sequence ID" value="KIM83777.1"/>
    <property type="molecule type" value="Genomic_DNA"/>
</dbReference>
<reference evidence="5" key="2">
    <citation type="submission" date="2015-01" db="EMBL/GenBank/DDBJ databases">
        <title>Evolutionary Origins and Diversification of the Mycorrhizal Mutualists.</title>
        <authorList>
            <consortium name="DOE Joint Genome Institute"/>
            <consortium name="Mycorrhizal Genomics Consortium"/>
            <person name="Kohler A."/>
            <person name="Kuo A."/>
            <person name="Nagy L.G."/>
            <person name="Floudas D."/>
            <person name="Copeland A."/>
            <person name="Barry K.W."/>
            <person name="Cichocki N."/>
            <person name="Veneault-Fourrey C."/>
            <person name="LaButti K."/>
            <person name="Lindquist E.A."/>
            <person name="Lipzen A."/>
            <person name="Lundell T."/>
            <person name="Morin E."/>
            <person name="Murat C."/>
            <person name="Riley R."/>
            <person name="Ohm R."/>
            <person name="Sun H."/>
            <person name="Tunlid A."/>
            <person name="Henrissat B."/>
            <person name="Grigoriev I.V."/>
            <person name="Hibbett D.S."/>
            <person name="Martin F."/>
        </authorList>
    </citation>
    <scope>NUCLEOTIDE SEQUENCE [LARGE SCALE GENOMIC DNA]</scope>
    <source>
        <strain evidence="5">F 1598</strain>
    </source>
</reference>
<dbReference type="GO" id="GO:0005743">
    <property type="term" value="C:mitochondrial inner membrane"/>
    <property type="evidence" value="ECO:0007669"/>
    <property type="project" value="TreeGrafter"/>
</dbReference>
<dbReference type="PANTHER" id="PTHR42886">
    <property type="entry name" value="RE40534P-RELATED"/>
    <property type="match status" value="1"/>
</dbReference>
<dbReference type="STRING" id="765440.A0A0C3C2J1"/>
<dbReference type="GO" id="GO:0006654">
    <property type="term" value="P:phosphatidic acid biosynthetic process"/>
    <property type="evidence" value="ECO:0007669"/>
    <property type="project" value="TreeGrafter"/>
</dbReference>
<evidence type="ECO:0000256" key="1">
    <source>
        <dbReference type="ARBA" id="ARBA00038097"/>
    </source>
</evidence>
<feature type="domain" description="AB hydrolase-1" evidence="3">
    <location>
        <begin position="101"/>
        <end position="413"/>
    </location>
</feature>
<dbReference type="Proteomes" id="UP000054166">
    <property type="component" value="Unassembled WGS sequence"/>
</dbReference>
<evidence type="ECO:0000259" key="3">
    <source>
        <dbReference type="Pfam" id="PF00561"/>
    </source>
</evidence>
<dbReference type="OrthoDB" id="7457040at2759"/>
<name>A0A0C3C2J1_PILCF</name>
<reference evidence="4 5" key="1">
    <citation type="submission" date="2014-04" db="EMBL/GenBank/DDBJ databases">
        <authorList>
            <consortium name="DOE Joint Genome Institute"/>
            <person name="Kuo A."/>
            <person name="Tarkka M."/>
            <person name="Buscot F."/>
            <person name="Kohler A."/>
            <person name="Nagy L.G."/>
            <person name="Floudas D."/>
            <person name="Copeland A."/>
            <person name="Barry K.W."/>
            <person name="Cichocki N."/>
            <person name="Veneault-Fourrey C."/>
            <person name="LaButti K."/>
            <person name="Lindquist E.A."/>
            <person name="Lipzen A."/>
            <person name="Lundell T."/>
            <person name="Morin E."/>
            <person name="Murat C."/>
            <person name="Sun H."/>
            <person name="Tunlid A."/>
            <person name="Henrissat B."/>
            <person name="Grigoriev I.V."/>
            <person name="Hibbett D.S."/>
            <person name="Martin F."/>
            <person name="Nordberg H.P."/>
            <person name="Cantor M.N."/>
            <person name="Hua S.X."/>
        </authorList>
    </citation>
    <scope>NUCLEOTIDE SEQUENCE [LARGE SCALE GENOMIC DNA]</scope>
    <source>
        <strain evidence="4 5">F 1598</strain>
    </source>
</reference>
<feature type="region of interest" description="Disordered" evidence="2">
    <location>
        <begin position="219"/>
        <end position="267"/>
    </location>
</feature>
<proteinExistence type="inferred from homology"/>
<dbReference type="Gene3D" id="3.40.50.1820">
    <property type="entry name" value="alpha/beta hydrolase"/>
    <property type="match status" value="1"/>
</dbReference>
<dbReference type="InterPro" id="IPR029058">
    <property type="entry name" value="AB_hydrolase_fold"/>
</dbReference>
<dbReference type="HOGENOM" id="CLU_017361_3_1_1"/>
<dbReference type="GO" id="GO:0055088">
    <property type="term" value="P:lipid homeostasis"/>
    <property type="evidence" value="ECO:0007669"/>
    <property type="project" value="TreeGrafter"/>
</dbReference>
<dbReference type="GO" id="GO:0042171">
    <property type="term" value="F:lysophosphatidic acid acyltransferase activity"/>
    <property type="evidence" value="ECO:0007669"/>
    <property type="project" value="TreeGrafter"/>
</dbReference>
<accession>A0A0C3C2J1</accession>
<dbReference type="GO" id="GO:0004623">
    <property type="term" value="F:phospholipase A2 activity"/>
    <property type="evidence" value="ECO:0007669"/>
    <property type="project" value="TreeGrafter"/>
</dbReference>
<evidence type="ECO:0000313" key="5">
    <source>
        <dbReference type="Proteomes" id="UP000054166"/>
    </source>
</evidence>
<dbReference type="AlphaFoldDB" id="A0A0C3C2J1"/>
<evidence type="ECO:0000313" key="4">
    <source>
        <dbReference type="EMBL" id="KIM83777.1"/>
    </source>
</evidence>
<feature type="compositionally biased region" description="Basic and acidic residues" evidence="2">
    <location>
        <begin position="257"/>
        <end position="267"/>
    </location>
</feature>
<gene>
    <name evidence="4" type="ORF">PILCRDRAFT_818803</name>
</gene>
<comment type="similarity">
    <text evidence="1">Belongs to the peptidase S33 family. ABHD4/ABHD5 subfamily.</text>
</comment>
<feature type="compositionally biased region" description="Polar residues" evidence="2">
    <location>
        <begin position="235"/>
        <end position="254"/>
    </location>
</feature>
<sequence length="432" mass="47724">MTASAESSSGFLPLPPARGIPATFSASLRSWWAAGEKGSAAAEERILRRLPFFRPEKMDGSVDDSPVIAHSSRVDLSKPKYYLNTLSIKATSPSSSPPPPAVILHGYGAGLGFFFRNFPTLAKWAGRRGTDVYAVDWLGMGRSARVPFTVKAKREDIKGRVTEAESFFVDSLEEWREKMGLETMTLVGHSLGAYFSIAYALKYPTRVSKLVLLSPAGIPHDSNSTSDPSRELTDTGDSTAQSGSSPDTTVQPATTIKVEEIKNEQGRETRQRSRSWKLIVYLWEEGWSPFQVVRSSLFLGPMIIGKYTARRFSGLTEEETRDMHDYIHNITIAKGSGEYCISHILAPGAYARLPMVDRIGALKIPVTFIYGDSDWMDPSGGYKSVENLRAAGNGQGRMYIVPRSGHHVYLDNPKAVNDLLVKELDRPIKRIV</sequence>
<organism evidence="4 5">
    <name type="scientific">Piloderma croceum (strain F 1598)</name>
    <dbReference type="NCBI Taxonomy" id="765440"/>
    <lineage>
        <taxon>Eukaryota</taxon>
        <taxon>Fungi</taxon>
        <taxon>Dikarya</taxon>
        <taxon>Basidiomycota</taxon>
        <taxon>Agaricomycotina</taxon>
        <taxon>Agaricomycetes</taxon>
        <taxon>Agaricomycetidae</taxon>
        <taxon>Atheliales</taxon>
        <taxon>Atheliaceae</taxon>
        <taxon>Piloderma</taxon>
    </lineage>
</organism>
<dbReference type="PANTHER" id="PTHR42886:SF29">
    <property type="entry name" value="PUMMELIG, ISOFORM A"/>
    <property type="match status" value="1"/>
</dbReference>
<evidence type="ECO:0000256" key="2">
    <source>
        <dbReference type="SAM" id="MobiDB-lite"/>
    </source>
</evidence>
<dbReference type="SUPFAM" id="SSF53474">
    <property type="entry name" value="alpha/beta-Hydrolases"/>
    <property type="match status" value="1"/>
</dbReference>
<dbReference type="FunCoup" id="A0A0C3C2J1">
    <property type="interactions" value="178"/>
</dbReference>